<reference evidence="1" key="1">
    <citation type="journal article" date="2018" name="Nat. Plants">
        <title>Whole-genome landscape of Medicago truncatula symbiotic genes.</title>
        <authorList>
            <person name="Pecrix Y."/>
            <person name="Gamas P."/>
            <person name="Carrere S."/>
        </authorList>
    </citation>
    <scope>NUCLEOTIDE SEQUENCE</scope>
    <source>
        <tissue evidence="1">Leaves</tissue>
    </source>
</reference>
<accession>A0A396GXB8</accession>
<organism evidence="1">
    <name type="scientific">Medicago truncatula</name>
    <name type="common">Barrel medic</name>
    <name type="synonym">Medicago tribuloides</name>
    <dbReference type="NCBI Taxonomy" id="3880"/>
    <lineage>
        <taxon>Eukaryota</taxon>
        <taxon>Viridiplantae</taxon>
        <taxon>Streptophyta</taxon>
        <taxon>Embryophyta</taxon>
        <taxon>Tracheophyta</taxon>
        <taxon>Spermatophyta</taxon>
        <taxon>Magnoliopsida</taxon>
        <taxon>eudicotyledons</taxon>
        <taxon>Gunneridae</taxon>
        <taxon>Pentapetalae</taxon>
        <taxon>rosids</taxon>
        <taxon>fabids</taxon>
        <taxon>Fabales</taxon>
        <taxon>Fabaceae</taxon>
        <taxon>Papilionoideae</taxon>
        <taxon>50 kb inversion clade</taxon>
        <taxon>NPAAA clade</taxon>
        <taxon>Hologalegina</taxon>
        <taxon>IRL clade</taxon>
        <taxon>Trifolieae</taxon>
        <taxon>Medicago</taxon>
    </lineage>
</organism>
<proteinExistence type="predicted"/>
<dbReference type="Proteomes" id="UP000265566">
    <property type="component" value="Chromosome 7"/>
</dbReference>
<dbReference type="AlphaFoldDB" id="A0A396GXB8"/>
<name>A0A396GXB8_MEDTR</name>
<gene>
    <name evidence="1" type="ORF">MtrunA17_Chr7g0235171</name>
</gene>
<protein>
    <submittedName>
        <fullName evidence="1">Uncharacterized protein</fullName>
    </submittedName>
</protein>
<evidence type="ECO:0000313" key="1">
    <source>
        <dbReference type="EMBL" id="RHN45786.1"/>
    </source>
</evidence>
<dbReference type="EMBL" id="PSQE01000007">
    <property type="protein sequence ID" value="RHN45786.1"/>
    <property type="molecule type" value="Genomic_DNA"/>
</dbReference>
<sequence length="65" mass="7500">MTWRVVLIRSFTSFSNWRTTDSSTGTASLLKRFLYRGLLIKSEKFRDSSAKILTSFELSSLSFRA</sequence>
<comment type="caution">
    <text evidence="1">The sequence shown here is derived from an EMBL/GenBank/DDBJ whole genome shotgun (WGS) entry which is preliminary data.</text>
</comment>
<dbReference type="Gramene" id="rna40185">
    <property type="protein sequence ID" value="RHN45786.1"/>
    <property type="gene ID" value="gene40185"/>
</dbReference>